<dbReference type="GO" id="GO:0003824">
    <property type="term" value="F:catalytic activity"/>
    <property type="evidence" value="ECO:0007669"/>
    <property type="project" value="UniProtKB-ARBA"/>
</dbReference>
<dbReference type="EMBL" id="JBHSDJ010000009">
    <property type="protein sequence ID" value="MFC4245993.1"/>
    <property type="molecule type" value="Genomic_DNA"/>
</dbReference>
<evidence type="ECO:0000256" key="1">
    <source>
        <dbReference type="ARBA" id="ARBA00007529"/>
    </source>
</evidence>
<dbReference type="SFLD" id="SFLDS00028">
    <property type="entry name" value="Proline_Racemase"/>
    <property type="match status" value="1"/>
</dbReference>
<evidence type="ECO:0000313" key="3">
    <source>
        <dbReference type="Proteomes" id="UP001595821"/>
    </source>
</evidence>
<dbReference type="SUPFAM" id="SSF54506">
    <property type="entry name" value="Diaminopimelate epimerase-like"/>
    <property type="match status" value="1"/>
</dbReference>
<dbReference type="InterPro" id="IPR008794">
    <property type="entry name" value="Pro_racemase_fam"/>
</dbReference>
<evidence type="ECO:0000313" key="2">
    <source>
        <dbReference type="EMBL" id="MFC4245993.1"/>
    </source>
</evidence>
<dbReference type="RefSeq" id="WP_265781613.1">
    <property type="nucleotide sequence ID" value="NZ_CP095398.1"/>
</dbReference>
<protein>
    <submittedName>
        <fullName evidence="2">Proline racemase family protein</fullName>
    </submittedName>
</protein>
<name>A0ABD5NV73_9EURY</name>
<sequence>MKSEIHLQALDTHTEGMPTRIVTGGLNESQFVDGTVAEQRDAFVEEHDELRELLMKEPRGHGDMFGAVPTTPAADEADLGLFFMDCGGYLDMCGHATMGVVTSFIETNQLAPESVVKIETPAGIVTAYPEITDEGDVKSVGVQNVTSYVIDTVTVTVDVQGERRELDADIVYAGNVFALVDTEQLGLPVETGHTQQFIEHGLAVRSAINEQCTIVDPTTGEETSVDLTEFYDANHDAHRNVVVFADGSIDRSPCGTGTCAKMTLLYSRGELDVEERFLHDSIIGTQFEGEIRDVETRNGVEITTPLVRGSAYIISDHTFVLDPVDPTPSFDLVEN</sequence>
<dbReference type="PANTHER" id="PTHR33442">
    <property type="entry name" value="TRANS-3-HYDROXY-L-PROLINE DEHYDRATASE"/>
    <property type="match status" value="1"/>
</dbReference>
<organism evidence="2 3">
    <name type="scientific">Natribaculum luteum</name>
    <dbReference type="NCBI Taxonomy" id="1586232"/>
    <lineage>
        <taxon>Archaea</taxon>
        <taxon>Methanobacteriati</taxon>
        <taxon>Methanobacteriota</taxon>
        <taxon>Stenosarchaea group</taxon>
        <taxon>Halobacteria</taxon>
        <taxon>Halobacteriales</taxon>
        <taxon>Natrialbaceae</taxon>
        <taxon>Natribaculum</taxon>
    </lineage>
</organism>
<dbReference type="Gene3D" id="3.10.310.10">
    <property type="entry name" value="Diaminopimelate Epimerase, Chain A, domain 1"/>
    <property type="match status" value="2"/>
</dbReference>
<dbReference type="Pfam" id="PF05544">
    <property type="entry name" value="Pro_racemase"/>
    <property type="match status" value="1"/>
</dbReference>
<dbReference type="GeneID" id="71856111"/>
<accession>A0ABD5NV73</accession>
<dbReference type="Proteomes" id="UP001595821">
    <property type="component" value="Unassembled WGS sequence"/>
</dbReference>
<comment type="caution">
    <text evidence="2">The sequence shown here is derived from an EMBL/GenBank/DDBJ whole genome shotgun (WGS) entry which is preliminary data.</text>
</comment>
<gene>
    <name evidence="2" type="ORF">ACFOZ7_03130</name>
</gene>
<dbReference type="PIRSF" id="PIRSF029792">
    <property type="entry name" value="Pro_racemase"/>
    <property type="match status" value="1"/>
</dbReference>
<dbReference type="PANTHER" id="PTHR33442:SF5">
    <property type="entry name" value="BIFUNCTIONAL TRANS-3-HYDROXY-L-PROLINE DEHYDRATASE_2-EPIMERASE"/>
    <property type="match status" value="1"/>
</dbReference>
<proteinExistence type="inferred from homology"/>
<comment type="similarity">
    <text evidence="1">Belongs to the proline racemase family.</text>
</comment>
<reference evidence="2 3" key="1">
    <citation type="journal article" date="2014" name="Int. J. Syst. Evol. Microbiol.">
        <title>Complete genome sequence of Corynebacterium casei LMG S-19264T (=DSM 44701T), isolated from a smear-ripened cheese.</title>
        <authorList>
            <consortium name="US DOE Joint Genome Institute (JGI-PGF)"/>
            <person name="Walter F."/>
            <person name="Albersmeier A."/>
            <person name="Kalinowski J."/>
            <person name="Ruckert C."/>
        </authorList>
    </citation>
    <scope>NUCLEOTIDE SEQUENCE [LARGE SCALE GENOMIC DNA]</scope>
    <source>
        <strain evidence="2 3">IBRC-M 10912</strain>
    </source>
</reference>
<dbReference type="AlphaFoldDB" id="A0ABD5NV73"/>